<dbReference type="SUPFAM" id="SSF53335">
    <property type="entry name" value="S-adenosyl-L-methionine-dependent methyltransferases"/>
    <property type="match status" value="1"/>
</dbReference>
<keyword evidence="2" id="KW-0489">Methyltransferase</keyword>
<accession>A0ABS2Z8D8</accession>
<evidence type="ECO:0000313" key="2">
    <source>
        <dbReference type="EMBL" id="MBN3544398.1"/>
    </source>
</evidence>
<dbReference type="PANTHER" id="PTHR43861">
    <property type="entry name" value="TRANS-ACONITATE 2-METHYLTRANSFERASE-RELATED"/>
    <property type="match status" value="1"/>
</dbReference>
<protein>
    <submittedName>
        <fullName evidence="2">Methyltransferase domain-containing protein</fullName>
    </submittedName>
</protein>
<name>A0ABS2Z8D8_9BACL</name>
<dbReference type="Proteomes" id="UP001319060">
    <property type="component" value="Unassembled WGS sequence"/>
</dbReference>
<feature type="domain" description="Methyltransferase type 11" evidence="1">
    <location>
        <begin position="47"/>
        <end position="138"/>
    </location>
</feature>
<dbReference type="Pfam" id="PF08241">
    <property type="entry name" value="Methyltransf_11"/>
    <property type="match status" value="1"/>
</dbReference>
<dbReference type="RefSeq" id="WP_188404040.1">
    <property type="nucleotide sequence ID" value="NZ_BMCE01000003.1"/>
</dbReference>
<evidence type="ECO:0000313" key="3">
    <source>
        <dbReference type="Proteomes" id="UP001319060"/>
    </source>
</evidence>
<dbReference type="InterPro" id="IPR029063">
    <property type="entry name" value="SAM-dependent_MTases_sf"/>
</dbReference>
<evidence type="ECO:0000259" key="1">
    <source>
        <dbReference type="Pfam" id="PF08241"/>
    </source>
</evidence>
<sequence length="209" mass="23667">MKNSSNIAKYKRLAPLYDQLMGNRLFRKARKQAFSEIDIKDGDSLLLVGVGTGEDFPFLPNTNQVIGIDLSEDMLKIAETKAKGRNITLMQMNAEHMDFQNQMFNVIVLNLILSVVEHPEKVLEKSLKHLSPGGTLLIFDKFIEPDKKPNVLRKVLNKITSAIGTDINRDFNEMKMGLPIEIQKKYQTLNGLYTIIVARESHTANHISI</sequence>
<dbReference type="InterPro" id="IPR013216">
    <property type="entry name" value="Methyltransf_11"/>
</dbReference>
<dbReference type="EMBL" id="JAFHKS010000041">
    <property type="protein sequence ID" value="MBN3544398.1"/>
    <property type="molecule type" value="Genomic_DNA"/>
</dbReference>
<keyword evidence="2" id="KW-0808">Transferase</keyword>
<dbReference type="CDD" id="cd02440">
    <property type="entry name" value="AdoMet_MTases"/>
    <property type="match status" value="1"/>
</dbReference>
<dbReference type="GO" id="GO:0008168">
    <property type="term" value="F:methyltransferase activity"/>
    <property type="evidence" value="ECO:0007669"/>
    <property type="project" value="UniProtKB-KW"/>
</dbReference>
<organism evidence="2 3">
    <name type="scientific">Fictibacillus barbaricus</name>
    <dbReference type="NCBI Taxonomy" id="182136"/>
    <lineage>
        <taxon>Bacteria</taxon>
        <taxon>Bacillati</taxon>
        <taxon>Bacillota</taxon>
        <taxon>Bacilli</taxon>
        <taxon>Bacillales</taxon>
        <taxon>Fictibacillaceae</taxon>
        <taxon>Fictibacillus</taxon>
    </lineage>
</organism>
<dbReference type="Gene3D" id="3.40.50.150">
    <property type="entry name" value="Vaccinia Virus protein VP39"/>
    <property type="match status" value="1"/>
</dbReference>
<keyword evidence="3" id="KW-1185">Reference proteome</keyword>
<comment type="caution">
    <text evidence="2">The sequence shown here is derived from an EMBL/GenBank/DDBJ whole genome shotgun (WGS) entry which is preliminary data.</text>
</comment>
<proteinExistence type="predicted"/>
<reference evidence="2 3" key="1">
    <citation type="submission" date="2021-01" db="EMBL/GenBank/DDBJ databases">
        <title>Genome Sequencing of Type Strains.</title>
        <authorList>
            <person name="Lemaire J.F."/>
            <person name="Inderbitzin P."/>
            <person name="Collins S.B."/>
            <person name="Wespe N."/>
            <person name="Knight-Connoni V."/>
        </authorList>
    </citation>
    <scope>NUCLEOTIDE SEQUENCE [LARGE SCALE GENOMIC DNA]</scope>
    <source>
        <strain evidence="2 3">DSM 14730</strain>
    </source>
</reference>
<dbReference type="GO" id="GO:0032259">
    <property type="term" value="P:methylation"/>
    <property type="evidence" value="ECO:0007669"/>
    <property type="project" value="UniProtKB-KW"/>
</dbReference>
<gene>
    <name evidence="2" type="ORF">JYA64_03710</name>
</gene>